<evidence type="ECO:0000313" key="1">
    <source>
        <dbReference type="EMBL" id="SBS77728.1"/>
    </source>
</evidence>
<reference evidence="1" key="1">
    <citation type="submission" date="2016-03" db="EMBL/GenBank/DDBJ databases">
        <authorList>
            <person name="Ploux O."/>
        </authorList>
    </citation>
    <scope>NUCLEOTIDE SEQUENCE</scope>
    <source>
        <strain evidence="1">UC10</strain>
    </source>
</reference>
<gene>
    <name evidence="1" type="ORF">MHPYR_470062</name>
</gene>
<sequence length="69" mass="7286">MLGAAGVSASIYNLPLCVLDPSIRPFAVQSISDWKNTYVAECDGCSARRDCAGFFATGQPQFSRGIAAI</sequence>
<organism evidence="1">
    <name type="scientific">uncultured Mycobacterium sp</name>
    <dbReference type="NCBI Taxonomy" id="171292"/>
    <lineage>
        <taxon>Bacteria</taxon>
        <taxon>Bacillati</taxon>
        <taxon>Actinomycetota</taxon>
        <taxon>Actinomycetes</taxon>
        <taxon>Mycobacteriales</taxon>
        <taxon>Mycobacteriaceae</taxon>
        <taxon>Mycobacterium</taxon>
        <taxon>environmental samples</taxon>
    </lineage>
</organism>
<proteinExistence type="predicted"/>
<accession>A0A1Y5PP92</accession>
<dbReference type="AlphaFoldDB" id="A0A1Y5PP92"/>
<name>A0A1Y5PP92_9MYCO</name>
<dbReference type="EMBL" id="FLQS01000042">
    <property type="protein sequence ID" value="SBS77728.1"/>
    <property type="molecule type" value="Genomic_DNA"/>
</dbReference>
<protein>
    <submittedName>
        <fullName evidence="1">Radical SAM domain-containing protein</fullName>
    </submittedName>
</protein>